<evidence type="ECO:0000256" key="6">
    <source>
        <dbReference type="ARBA" id="ARBA00023065"/>
    </source>
</evidence>
<evidence type="ECO:0000256" key="8">
    <source>
        <dbReference type="ARBA" id="ARBA00023136"/>
    </source>
</evidence>
<dbReference type="OrthoDB" id="3916939at2759"/>
<organism evidence="10 11">
    <name type="scientific">Handroanthus impetiginosus</name>
    <dbReference type="NCBI Taxonomy" id="429701"/>
    <lineage>
        <taxon>Eukaryota</taxon>
        <taxon>Viridiplantae</taxon>
        <taxon>Streptophyta</taxon>
        <taxon>Embryophyta</taxon>
        <taxon>Tracheophyta</taxon>
        <taxon>Spermatophyta</taxon>
        <taxon>Magnoliopsida</taxon>
        <taxon>eudicotyledons</taxon>
        <taxon>Gunneridae</taxon>
        <taxon>Pentapetalae</taxon>
        <taxon>asterids</taxon>
        <taxon>lamiids</taxon>
        <taxon>Lamiales</taxon>
        <taxon>Bignoniaceae</taxon>
        <taxon>Crescentiina</taxon>
        <taxon>Tabebuia alliance</taxon>
        <taxon>Handroanthus</taxon>
    </lineage>
</organism>
<evidence type="ECO:0000256" key="4">
    <source>
        <dbReference type="ARBA" id="ARBA00022692"/>
    </source>
</evidence>
<dbReference type="PANTHER" id="PTHR36101">
    <property type="entry name" value="ATP SYNTHASE PROTEIN 8"/>
    <property type="match status" value="1"/>
</dbReference>
<keyword evidence="4 9" id="KW-0812">Transmembrane</keyword>
<keyword evidence="7" id="KW-0496">Mitochondrion</keyword>
<protein>
    <recommendedName>
        <fullName evidence="2">ATP synthase protein 8</fullName>
    </recommendedName>
</protein>
<keyword evidence="11" id="KW-1185">Reference proteome</keyword>
<gene>
    <name evidence="10" type="ORF">CDL12_28342</name>
</gene>
<keyword evidence="6" id="KW-0406">Ion transport</keyword>
<comment type="subcellular location">
    <subcellularLocation>
        <location evidence="1">Mitochondrion membrane</location>
        <topology evidence="1">Single-pass membrane protein</topology>
    </subcellularLocation>
</comment>
<accession>A0A2G9G1H5</accession>
<evidence type="ECO:0000256" key="7">
    <source>
        <dbReference type="ARBA" id="ARBA00023128"/>
    </source>
</evidence>
<evidence type="ECO:0000313" key="11">
    <source>
        <dbReference type="Proteomes" id="UP000231279"/>
    </source>
</evidence>
<feature type="transmembrane region" description="Helical" evidence="9">
    <location>
        <begin position="12"/>
        <end position="32"/>
    </location>
</feature>
<dbReference type="EMBL" id="NKXS01007764">
    <property type="protein sequence ID" value="PIM99168.1"/>
    <property type="molecule type" value="Genomic_DNA"/>
</dbReference>
<keyword evidence="5 9" id="KW-1133">Transmembrane helix</keyword>
<dbReference type="Proteomes" id="UP000231279">
    <property type="component" value="Unassembled WGS sequence"/>
</dbReference>
<evidence type="ECO:0000256" key="9">
    <source>
        <dbReference type="SAM" id="Phobius"/>
    </source>
</evidence>
<evidence type="ECO:0000256" key="1">
    <source>
        <dbReference type="ARBA" id="ARBA00004304"/>
    </source>
</evidence>
<dbReference type="PANTHER" id="PTHR36101:SF1">
    <property type="entry name" value="ATP SYNTHASE PROTEIN 8"/>
    <property type="match status" value="1"/>
</dbReference>
<keyword evidence="8 9" id="KW-0472">Membrane</keyword>
<evidence type="ECO:0000256" key="2">
    <source>
        <dbReference type="ARBA" id="ARBA00019651"/>
    </source>
</evidence>
<dbReference type="InterPro" id="IPR009230">
    <property type="entry name" value="ATP_synth_su8_fun"/>
</dbReference>
<dbReference type="GO" id="GO:0046933">
    <property type="term" value="F:proton-transporting ATP synthase activity, rotational mechanism"/>
    <property type="evidence" value="ECO:0007669"/>
    <property type="project" value="TreeGrafter"/>
</dbReference>
<evidence type="ECO:0000313" key="10">
    <source>
        <dbReference type="EMBL" id="PIM99168.1"/>
    </source>
</evidence>
<dbReference type="GO" id="GO:0031966">
    <property type="term" value="C:mitochondrial membrane"/>
    <property type="evidence" value="ECO:0007669"/>
    <property type="project" value="UniProtKB-SubCell"/>
</dbReference>
<dbReference type="GO" id="GO:0045259">
    <property type="term" value="C:proton-transporting ATP synthase complex"/>
    <property type="evidence" value="ECO:0007669"/>
    <property type="project" value="InterPro"/>
</dbReference>
<evidence type="ECO:0000256" key="5">
    <source>
        <dbReference type="ARBA" id="ARBA00022989"/>
    </source>
</evidence>
<proteinExistence type="predicted"/>
<comment type="caution">
    <text evidence="10">The sequence shown here is derived from an EMBL/GenBank/DDBJ whole genome shotgun (WGS) entry which is preliminary data.</text>
</comment>
<reference evidence="11" key="1">
    <citation type="journal article" date="2018" name="Gigascience">
        <title>Genome assembly of the Pink Ipe (Handroanthus impetiginosus, Bignoniaceae), a highly valued, ecologically keystone Neotropical timber forest tree.</title>
        <authorList>
            <person name="Silva-Junior O.B."/>
            <person name="Grattapaglia D."/>
            <person name="Novaes E."/>
            <person name="Collevatti R.G."/>
        </authorList>
    </citation>
    <scope>NUCLEOTIDE SEQUENCE [LARGE SCALE GENOMIC DNA]</scope>
    <source>
        <strain evidence="11">cv. UFG-1</strain>
    </source>
</reference>
<dbReference type="AlphaFoldDB" id="A0A2G9G1H5"/>
<evidence type="ECO:0000256" key="3">
    <source>
        <dbReference type="ARBA" id="ARBA00022448"/>
    </source>
</evidence>
<keyword evidence="3" id="KW-0813">Transport</keyword>
<sequence>MPQLLPFYFVNQLSFCLLGLSVVIYVISRFVLPAFTELFVSRMYITKL</sequence>
<name>A0A2G9G1H5_9LAMI</name>
<dbReference type="Pfam" id="PF05933">
    <property type="entry name" value="Fun_ATP-synt_8"/>
    <property type="match status" value="1"/>
</dbReference>